<organism evidence="6 7">
    <name type="scientific">Rhizobium puerariae</name>
    <dbReference type="NCBI Taxonomy" id="1585791"/>
    <lineage>
        <taxon>Bacteria</taxon>
        <taxon>Pseudomonadati</taxon>
        <taxon>Pseudomonadota</taxon>
        <taxon>Alphaproteobacteria</taxon>
        <taxon>Hyphomicrobiales</taxon>
        <taxon>Rhizobiaceae</taxon>
        <taxon>Rhizobium/Agrobacterium group</taxon>
        <taxon>Rhizobium</taxon>
    </lineage>
</organism>
<keyword evidence="4 6" id="KW-0067">ATP-binding</keyword>
<dbReference type="InterPro" id="IPR027417">
    <property type="entry name" value="P-loop_NTPase"/>
</dbReference>
<evidence type="ECO:0000313" key="7">
    <source>
        <dbReference type="Proteomes" id="UP001589692"/>
    </source>
</evidence>
<dbReference type="PROSITE" id="PS00211">
    <property type="entry name" value="ABC_TRANSPORTER_1"/>
    <property type="match status" value="1"/>
</dbReference>
<dbReference type="SMART" id="SM00382">
    <property type="entry name" value="AAA"/>
    <property type="match status" value="1"/>
</dbReference>
<dbReference type="PANTHER" id="PTHR42788:SF19">
    <property type="entry name" value="ALIPHATIC SULFONATES IMPORT ATP-BINDING PROTEIN SSUB 2"/>
    <property type="match status" value="1"/>
</dbReference>
<keyword evidence="7" id="KW-1185">Reference proteome</keyword>
<dbReference type="Pfam" id="PF00005">
    <property type="entry name" value="ABC_tran"/>
    <property type="match status" value="1"/>
</dbReference>
<evidence type="ECO:0000256" key="2">
    <source>
        <dbReference type="ARBA" id="ARBA00022448"/>
    </source>
</evidence>
<evidence type="ECO:0000256" key="3">
    <source>
        <dbReference type="ARBA" id="ARBA00022741"/>
    </source>
</evidence>
<keyword evidence="3" id="KW-0547">Nucleotide-binding</keyword>
<dbReference type="InterPro" id="IPR003439">
    <property type="entry name" value="ABC_transporter-like_ATP-bd"/>
</dbReference>
<evidence type="ECO:0000256" key="4">
    <source>
        <dbReference type="ARBA" id="ARBA00022840"/>
    </source>
</evidence>
<keyword evidence="2" id="KW-0813">Transport</keyword>
<dbReference type="InterPro" id="IPR017871">
    <property type="entry name" value="ABC_transporter-like_CS"/>
</dbReference>
<gene>
    <name evidence="6" type="ORF">ACFFP0_04855</name>
</gene>
<comment type="similarity">
    <text evidence="1">Belongs to the ABC transporter superfamily.</text>
</comment>
<dbReference type="SUPFAM" id="SSF52540">
    <property type="entry name" value="P-loop containing nucleoside triphosphate hydrolases"/>
    <property type="match status" value="1"/>
</dbReference>
<dbReference type="InterPro" id="IPR003593">
    <property type="entry name" value="AAA+_ATPase"/>
</dbReference>
<dbReference type="EMBL" id="JBHMAA010000007">
    <property type="protein sequence ID" value="MFB9948165.1"/>
    <property type="molecule type" value="Genomic_DNA"/>
</dbReference>
<evidence type="ECO:0000259" key="5">
    <source>
        <dbReference type="PROSITE" id="PS50893"/>
    </source>
</evidence>
<feature type="domain" description="ABC transporter" evidence="5">
    <location>
        <begin position="2"/>
        <end position="208"/>
    </location>
</feature>
<dbReference type="InterPro" id="IPR050166">
    <property type="entry name" value="ABC_transporter_ATP-bind"/>
</dbReference>
<reference evidence="6 7" key="1">
    <citation type="submission" date="2024-09" db="EMBL/GenBank/DDBJ databases">
        <authorList>
            <person name="Sun Q."/>
            <person name="Mori K."/>
        </authorList>
    </citation>
    <scope>NUCLEOTIDE SEQUENCE [LARGE SCALE GENOMIC DNA]</scope>
    <source>
        <strain evidence="6 7">TBRC 4938</strain>
    </source>
</reference>
<accession>A0ABV6AC10</accession>
<evidence type="ECO:0000313" key="6">
    <source>
        <dbReference type="EMBL" id="MFB9948165.1"/>
    </source>
</evidence>
<dbReference type="Proteomes" id="UP001589692">
    <property type="component" value="Unassembled WGS sequence"/>
</dbReference>
<dbReference type="PANTHER" id="PTHR42788">
    <property type="entry name" value="TAURINE IMPORT ATP-BINDING PROTEIN-RELATED"/>
    <property type="match status" value="1"/>
</dbReference>
<protein>
    <submittedName>
        <fullName evidence="6">ABC transporter ATP-binding protein</fullName>
    </submittedName>
</protein>
<dbReference type="GO" id="GO:0005524">
    <property type="term" value="F:ATP binding"/>
    <property type="evidence" value="ECO:0007669"/>
    <property type="project" value="UniProtKB-KW"/>
</dbReference>
<sequence length="210" mass="22595">MIRVDVRRKAFGDDVILKDVRFEMAAGESVAILGPSGVGKSTLLRLIAGIDPAFEGKIERPANIAMVFQEPVLLPWRSVLQNLTIVHPALGGKAALAALDRIGIVDKAGLFPGQLSLGQQRRLALARAFAGRPELLVMDEPYVSLDPQTAEEMLELTERLIAETRPAVILVTHSAGEAERLAGRLSRLAGHPATLAEHGRDKVAHREAGP</sequence>
<proteinExistence type="inferred from homology"/>
<dbReference type="Gene3D" id="3.40.50.300">
    <property type="entry name" value="P-loop containing nucleotide triphosphate hydrolases"/>
    <property type="match status" value="1"/>
</dbReference>
<evidence type="ECO:0000256" key="1">
    <source>
        <dbReference type="ARBA" id="ARBA00005417"/>
    </source>
</evidence>
<comment type="caution">
    <text evidence="6">The sequence shown here is derived from an EMBL/GenBank/DDBJ whole genome shotgun (WGS) entry which is preliminary data.</text>
</comment>
<name>A0ABV6AC10_9HYPH</name>
<dbReference type="PROSITE" id="PS50893">
    <property type="entry name" value="ABC_TRANSPORTER_2"/>
    <property type="match status" value="1"/>
</dbReference>
<dbReference type="RefSeq" id="WP_377257089.1">
    <property type="nucleotide sequence ID" value="NZ_JBHMAA010000007.1"/>
</dbReference>